<evidence type="ECO:0008006" key="5">
    <source>
        <dbReference type="Google" id="ProtNLM"/>
    </source>
</evidence>
<reference evidence="4" key="1">
    <citation type="journal article" date="2019" name="Int. J. Syst. Evol. Microbiol.">
        <title>The Global Catalogue of Microorganisms (GCM) 10K type strain sequencing project: providing services to taxonomists for standard genome sequencing and annotation.</title>
        <authorList>
            <consortium name="The Broad Institute Genomics Platform"/>
            <consortium name="The Broad Institute Genome Sequencing Center for Infectious Disease"/>
            <person name="Wu L."/>
            <person name="Ma J."/>
        </authorList>
    </citation>
    <scope>NUCLEOTIDE SEQUENCE [LARGE SCALE GENOMIC DNA]</scope>
    <source>
        <strain evidence="4">JCM 17809</strain>
    </source>
</reference>
<evidence type="ECO:0000256" key="2">
    <source>
        <dbReference type="SAM" id="Phobius"/>
    </source>
</evidence>
<proteinExistence type="predicted"/>
<name>A0ABP8KR10_9MICO</name>
<dbReference type="EMBL" id="BAABGM010000032">
    <property type="protein sequence ID" value="GAA4413928.1"/>
    <property type="molecule type" value="Genomic_DNA"/>
</dbReference>
<protein>
    <recommendedName>
        <fullName evidence="5">Integral membrane protein</fullName>
    </recommendedName>
</protein>
<feature type="transmembrane region" description="Helical" evidence="2">
    <location>
        <begin position="363"/>
        <end position="382"/>
    </location>
</feature>
<evidence type="ECO:0000313" key="4">
    <source>
        <dbReference type="Proteomes" id="UP001500945"/>
    </source>
</evidence>
<accession>A0ABP8KR10</accession>
<keyword evidence="2" id="KW-1133">Transmembrane helix</keyword>
<feature type="transmembrane region" description="Helical" evidence="2">
    <location>
        <begin position="421"/>
        <end position="437"/>
    </location>
</feature>
<feature type="transmembrane region" description="Helical" evidence="2">
    <location>
        <begin position="443"/>
        <end position="463"/>
    </location>
</feature>
<feature type="transmembrane region" description="Helical" evidence="2">
    <location>
        <begin position="284"/>
        <end position="304"/>
    </location>
</feature>
<organism evidence="3 4">
    <name type="scientific">Fodinibacter luteus</name>
    <dbReference type="NCBI Taxonomy" id="552064"/>
    <lineage>
        <taxon>Bacteria</taxon>
        <taxon>Bacillati</taxon>
        <taxon>Actinomycetota</taxon>
        <taxon>Actinomycetes</taxon>
        <taxon>Micrococcales</taxon>
        <taxon>Intrasporangiaceae</taxon>
        <taxon>Fodinibacter (ex Wang et al. 2009)</taxon>
    </lineage>
</organism>
<gene>
    <name evidence="3" type="ORF">GCM10023168_37120</name>
</gene>
<sequence length="496" mass="51450">MSRAPEAPDASVPETTAPDATAAEATPRGATAPESTAAEVTQPLTVDERAELERLRALVASEPAAPAPTRHPQRGRWAGAVVLMLLAALIAPLSALATWSNATLLDTDEYVAMVAPLAEDPAVQEEISRRITDAVFEQLRVEELTASTLGALAERPRVEGLTQNLPVDLTTFAQPISNAIYGFTEEQVSKLVASDAFEDAWIAANREAHASLVAALTGETSAGLTVEDGRVAVNLAAFIDAIKPVLIERGVPFADRIPTVNAQFVVLDSANLANAQSAIRLLDLLHTVLPIAAVLLLAAGVALAPARRRALVIGASMVVGSLVLLLLGVQVLRALYLDDIEQALLVPEVGQVLFDTVTVPLRLWVRSAAVLFLVIAVAAWLAGPSSAARAVRTVPARIAGSTRRPTGALASVARFAHHNVTGLRAAVGGLAVLAVLVGDRPSAGDVVVIAVVVAVALTVIEVFRRWGAQVEEADADAGGIAAPGADDSTAALPVKG</sequence>
<feature type="region of interest" description="Disordered" evidence="1">
    <location>
        <begin position="1"/>
        <end position="45"/>
    </location>
</feature>
<dbReference type="RefSeq" id="WP_345208794.1">
    <property type="nucleotide sequence ID" value="NZ_BAABGM010000032.1"/>
</dbReference>
<evidence type="ECO:0000256" key="1">
    <source>
        <dbReference type="SAM" id="MobiDB-lite"/>
    </source>
</evidence>
<keyword evidence="4" id="KW-1185">Reference proteome</keyword>
<feature type="compositionally biased region" description="Low complexity" evidence="1">
    <location>
        <begin position="13"/>
        <end position="27"/>
    </location>
</feature>
<comment type="caution">
    <text evidence="3">The sequence shown here is derived from an EMBL/GenBank/DDBJ whole genome shotgun (WGS) entry which is preliminary data.</text>
</comment>
<evidence type="ECO:0000313" key="3">
    <source>
        <dbReference type="EMBL" id="GAA4413928.1"/>
    </source>
</evidence>
<feature type="transmembrane region" description="Helical" evidence="2">
    <location>
        <begin position="311"/>
        <end position="336"/>
    </location>
</feature>
<dbReference type="Proteomes" id="UP001500945">
    <property type="component" value="Unassembled WGS sequence"/>
</dbReference>
<keyword evidence="2" id="KW-0472">Membrane</keyword>
<feature type="transmembrane region" description="Helical" evidence="2">
    <location>
        <begin position="77"/>
        <end position="99"/>
    </location>
</feature>
<keyword evidence="2" id="KW-0812">Transmembrane</keyword>